<reference evidence="2 3" key="1">
    <citation type="submission" date="2017-08" db="EMBL/GenBank/DDBJ databases">
        <title>Whole Genome Sequence of Sphingobium hydrophobicum C1: Insights into Adaption to the Electronic-waste Contaminated Sediment.</title>
        <authorList>
            <person name="Song D."/>
            <person name="Chen X."/>
            <person name="Xu M."/>
        </authorList>
    </citation>
    <scope>NUCLEOTIDE SEQUENCE [LARGE SCALE GENOMIC DNA]</scope>
    <source>
        <strain evidence="2 3">C1</strain>
    </source>
</reference>
<organism evidence="2 3">
    <name type="scientific">Sphingobium xenophagum</name>
    <dbReference type="NCBI Taxonomy" id="121428"/>
    <lineage>
        <taxon>Bacteria</taxon>
        <taxon>Pseudomonadati</taxon>
        <taxon>Pseudomonadota</taxon>
        <taxon>Alphaproteobacteria</taxon>
        <taxon>Sphingomonadales</taxon>
        <taxon>Sphingomonadaceae</taxon>
        <taxon>Sphingobium</taxon>
    </lineage>
</organism>
<dbReference type="Pfam" id="PF03203">
    <property type="entry name" value="MerC"/>
    <property type="match status" value="1"/>
</dbReference>
<proteinExistence type="predicted"/>
<dbReference type="GO" id="GO:0015097">
    <property type="term" value="F:mercury ion transmembrane transporter activity"/>
    <property type="evidence" value="ECO:0007669"/>
    <property type="project" value="InterPro"/>
</dbReference>
<dbReference type="EMBL" id="CP022746">
    <property type="protein sequence ID" value="ASY45887.1"/>
    <property type="molecule type" value="Genomic_DNA"/>
</dbReference>
<accession>A0A249MXJ8</accession>
<keyword evidence="1" id="KW-0472">Membrane</keyword>
<feature type="transmembrane region" description="Helical" evidence="1">
    <location>
        <begin position="49"/>
        <end position="69"/>
    </location>
</feature>
<sequence>MKLLSSRQPLLDGLAIGASFACLIHCLALPLLIMLLPALGAFLVVPEAFHVWALVFAAPVSLVALSAGYRHHRAAAPLFIALPGLAQMAIGALATSSEWMETAFTVPGVLLLAIGHALNWQGLRLASQSRKAGA</sequence>
<dbReference type="GO" id="GO:0016020">
    <property type="term" value="C:membrane"/>
    <property type="evidence" value="ECO:0007669"/>
    <property type="project" value="InterPro"/>
</dbReference>
<feature type="transmembrane region" description="Helical" evidence="1">
    <location>
        <begin position="76"/>
        <end position="96"/>
    </location>
</feature>
<evidence type="ECO:0000313" key="2">
    <source>
        <dbReference type="EMBL" id="ASY45887.1"/>
    </source>
</evidence>
<feature type="transmembrane region" description="Helical" evidence="1">
    <location>
        <begin position="20"/>
        <end position="43"/>
    </location>
</feature>
<dbReference type="Proteomes" id="UP000217141">
    <property type="component" value="Chromosome II"/>
</dbReference>
<keyword evidence="1" id="KW-0812">Transmembrane</keyword>
<name>A0A249MXJ8_SPHXE</name>
<feature type="transmembrane region" description="Helical" evidence="1">
    <location>
        <begin position="102"/>
        <end position="120"/>
    </location>
</feature>
<dbReference type="AlphaFoldDB" id="A0A249MXJ8"/>
<keyword evidence="1" id="KW-1133">Transmembrane helix</keyword>
<evidence type="ECO:0000313" key="3">
    <source>
        <dbReference type="Proteomes" id="UP000217141"/>
    </source>
</evidence>
<dbReference type="InterPro" id="IPR004891">
    <property type="entry name" value="Mercury-R_MerC"/>
</dbReference>
<evidence type="ECO:0000256" key="1">
    <source>
        <dbReference type="SAM" id="Phobius"/>
    </source>
</evidence>
<gene>
    <name evidence="2" type="ORF">CJD35_15180</name>
</gene>
<dbReference type="RefSeq" id="WP_019052312.1">
    <property type="nucleotide sequence ID" value="NZ_CP022746.1"/>
</dbReference>
<dbReference type="KEGG" id="shyd:CJD35_15180"/>
<protein>
    <submittedName>
        <fullName evidence="2">MerC domain-containing protein</fullName>
    </submittedName>
</protein>